<dbReference type="InParanoid" id="A0A165IHV6"/>
<proteinExistence type="predicted"/>
<name>A0A165IHV6_9BASI</name>
<evidence type="ECO:0000256" key="1">
    <source>
        <dbReference type="SAM" id="MobiDB-lite"/>
    </source>
</evidence>
<keyword evidence="3" id="KW-1185">Reference proteome</keyword>
<accession>A0A165IHV6</accession>
<evidence type="ECO:0000313" key="2">
    <source>
        <dbReference type="EMBL" id="KZT60594.1"/>
    </source>
</evidence>
<dbReference type="Proteomes" id="UP000076842">
    <property type="component" value="Unassembled WGS sequence"/>
</dbReference>
<feature type="region of interest" description="Disordered" evidence="1">
    <location>
        <begin position="40"/>
        <end position="84"/>
    </location>
</feature>
<gene>
    <name evidence="2" type="ORF">CALCODRAFT_94664</name>
</gene>
<organism evidence="2 3">
    <name type="scientific">Calocera cornea HHB12733</name>
    <dbReference type="NCBI Taxonomy" id="1353952"/>
    <lineage>
        <taxon>Eukaryota</taxon>
        <taxon>Fungi</taxon>
        <taxon>Dikarya</taxon>
        <taxon>Basidiomycota</taxon>
        <taxon>Agaricomycotina</taxon>
        <taxon>Dacrymycetes</taxon>
        <taxon>Dacrymycetales</taxon>
        <taxon>Dacrymycetaceae</taxon>
        <taxon>Calocera</taxon>
    </lineage>
</organism>
<feature type="compositionally biased region" description="Low complexity" evidence="1">
    <location>
        <begin position="53"/>
        <end position="72"/>
    </location>
</feature>
<dbReference type="AlphaFoldDB" id="A0A165IHV6"/>
<reference evidence="2 3" key="1">
    <citation type="journal article" date="2016" name="Mol. Biol. Evol.">
        <title>Comparative Genomics of Early-Diverging Mushroom-Forming Fungi Provides Insights into the Origins of Lignocellulose Decay Capabilities.</title>
        <authorList>
            <person name="Nagy L.G."/>
            <person name="Riley R."/>
            <person name="Tritt A."/>
            <person name="Adam C."/>
            <person name="Daum C."/>
            <person name="Floudas D."/>
            <person name="Sun H."/>
            <person name="Yadav J.S."/>
            <person name="Pangilinan J."/>
            <person name="Larsson K.H."/>
            <person name="Matsuura K."/>
            <person name="Barry K."/>
            <person name="Labutti K."/>
            <person name="Kuo R."/>
            <person name="Ohm R.A."/>
            <person name="Bhattacharya S.S."/>
            <person name="Shirouzu T."/>
            <person name="Yoshinaga Y."/>
            <person name="Martin F.M."/>
            <person name="Grigoriev I.V."/>
            <person name="Hibbett D.S."/>
        </authorList>
    </citation>
    <scope>NUCLEOTIDE SEQUENCE [LARGE SCALE GENOMIC DNA]</scope>
    <source>
        <strain evidence="2 3">HHB12733</strain>
    </source>
</reference>
<sequence length="234" mass="24272">MVHGAWRMVRPPSSALHCTARTAGRSQCVVRLRLRLRLRADERAPPPVPVPRAPSGSGRQSGPRARGPARGARAGRGWGRGRGDGQPLCARGAVVGAAVRAGAERHERLETAAYALKALCERGAAAERQSSGGEGGDGTGGWWMVDGDQIEGGVRAGAGGGRDLPGALGRLGGVSMLLGEEMPLLAACCLEGGPSSISTGQIRPRGLLSPESARTCSVLKQPRLPVRAALWPQY</sequence>
<protein>
    <submittedName>
        <fullName evidence="2">Uncharacterized protein</fullName>
    </submittedName>
</protein>
<dbReference type="EMBL" id="KV423929">
    <property type="protein sequence ID" value="KZT60594.1"/>
    <property type="molecule type" value="Genomic_DNA"/>
</dbReference>
<evidence type="ECO:0000313" key="3">
    <source>
        <dbReference type="Proteomes" id="UP000076842"/>
    </source>
</evidence>